<dbReference type="Proteomes" id="UP000007113">
    <property type="component" value="Chromosome"/>
</dbReference>
<dbReference type="EMBL" id="CP003130">
    <property type="protein sequence ID" value="AEU35619.1"/>
    <property type="molecule type" value="Genomic_DNA"/>
</dbReference>
<dbReference type="HOGENOM" id="CLU_079080_0_0_0"/>
<evidence type="ECO:0000256" key="2">
    <source>
        <dbReference type="SAM" id="SignalP"/>
    </source>
</evidence>
<dbReference type="InterPro" id="IPR017801">
    <property type="entry name" value="DUF3738"/>
</dbReference>
<feature type="signal peptide" evidence="2">
    <location>
        <begin position="1"/>
        <end position="18"/>
    </location>
</feature>
<evidence type="ECO:0000256" key="1">
    <source>
        <dbReference type="SAM" id="MobiDB-lite"/>
    </source>
</evidence>
<name>G8NY31_GRAMM</name>
<dbReference type="KEGG" id="gma:AciX8_1276"/>
<evidence type="ECO:0000313" key="3">
    <source>
        <dbReference type="EMBL" id="AEU35619.1"/>
    </source>
</evidence>
<keyword evidence="4" id="KW-1185">Reference proteome</keyword>
<organism evidence="3 4">
    <name type="scientific">Granulicella mallensis (strain ATCC BAA-1857 / DSM 23137 / MP5ACTX8)</name>
    <dbReference type="NCBI Taxonomy" id="682795"/>
    <lineage>
        <taxon>Bacteria</taxon>
        <taxon>Pseudomonadati</taxon>
        <taxon>Acidobacteriota</taxon>
        <taxon>Terriglobia</taxon>
        <taxon>Terriglobales</taxon>
        <taxon>Acidobacteriaceae</taxon>
        <taxon>Granulicella</taxon>
    </lineage>
</organism>
<proteinExistence type="predicted"/>
<keyword evidence="2" id="KW-0732">Signal</keyword>
<dbReference type="RefSeq" id="WP_014264499.1">
    <property type="nucleotide sequence ID" value="NC_016631.1"/>
</dbReference>
<protein>
    <submittedName>
        <fullName evidence="3">Uncharacterized protein</fullName>
    </submittedName>
</protein>
<feature type="chain" id="PRO_5003512190" evidence="2">
    <location>
        <begin position="19"/>
        <end position="279"/>
    </location>
</feature>
<dbReference type="NCBIfam" id="TIGR03435">
    <property type="entry name" value="Soli_TIGR03435"/>
    <property type="match status" value="1"/>
</dbReference>
<accession>G8NY31</accession>
<dbReference type="AlphaFoldDB" id="G8NY31"/>
<gene>
    <name evidence="3" type="ordered locus">AciX8_1276</name>
</gene>
<dbReference type="STRING" id="682795.AciX8_1276"/>
<dbReference type="OrthoDB" id="113554at2"/>
<dbReference type="eggNOG" id="COG4219">
    <property type="taxonomic scope" value="Bacteria"/>
</dbReference>
<evidence type="ECO:0000313" key="4">
    <source>
        <dbReference type="Proteomes" id="UP000007113"/>
    </source>
</evidence>
<sequence length="279" mass="30283" precursor="true">MIGKLCIAATLCAGMATAQSNQVAPPAKPLAFEVVSIRQNIAGGNVEKFGATPDGFRMVNMTLGRVILTAYVPQTGAAFYWEAVGSPDWMGRDRYDIEAKVAQDDLAEWQKPASQEKMLRAMLQSLLAERCKLVVHRALKDSKVYYLEIGKGGPKFGPKFKEAKEDEPDPAGQPKQFPSGGLVVPEGEELHFYRAPLTLLATFLTNRNMGGPEIQDRTGLTGRYDMVVEWGAWTGAADNTADLGPSMFSAVAPLGLKLELAKGQTETLILDHVERPSGN</sequence>
<dbReference type="Pfam" id="PF12543">
    <property type="entry name" value="DUF3738"/>
    <property type="match status" value="1"/>
</dbReference>
<reference evidence="3 4" key="1">
    <citation type="submission" date="2011-11" db="EMBL/GenBank/DDBJ databases">
        <title>Complete sequence of Granulicella mallensis MP5ACTX8.</title>
        <authorList>
            <consortium name="US DOE Joint Genome Institute"/>
            <person name="Lucas S."/>
            <person name="Copeland A."/>
            <person name="Lapidus A."/>
            <person name="Cheng J.-F."/>
            <person name="Goodwin L."/>
            <person name="Pitluck S."/>
            <person name="Peters L."/>
            <person name="Lu M."/>
            <person name="Detter J.C."/>
            <person name="Han C."/>
            <person name="Tapia R."/>
            <person name="Land M."/>
            <person name="Hauser L."/>
            <person name="Kyrpides N."/>
            <person name="Ivanova N."/>
            <person name="Mikhailova N."/>
            <person name="Pagani I."/>
            <person name="Rawat S."/>
            <person name="Mannisto M."/>
            <person name="Haggblom M."/>
            <person name="Woyke T."/>
        </authorList>
    </citation>
    <scope>NUCLEOTIDE SEQUENCE [LARGE SCALE GENOMIC DNA]</scope>
    <source>
        <strain evidence="4">ATCC BAA-1857 / DSM 23137 / MP5ACTX8</strain>
    </source>
</reference>
<feature type="region of interest" description="Disordered" evidence="1">
    <location>
        <begin position="157"/>
        <end position="180"/>
    </location>
</feature>